<protein>
    <submittedName>
        <fullName evidence="2">Putative transmembrane protein</fullName>
    </submittedName>
</protein>
<gene>
    <name evidence="2" type="ORF">DLAC_06169</name>
</gene>
<keyword evidence="2" id="KW-0812">Transmembrane</keyword>
<dbReference type="AlphaFoldDB" id="A0A151ZHM8"/>
<evidence type="ECO:0000313" key="3">
    <source>
        <dbReference type="Proteomes" id="UP000076078"/>
    </source>
</evidence>
<feature type="region of interest" description="Disordered" evidence="1">
    <location>
        <begin position="1"/>
        <end position="41"/>
    </location>
</feature>
<dbReference type="InParanoid" id="A0A151ZHM8"/>
<keyword evidence="3" id="KW-1185">Reference proteome</keyword>
<name>A0A151ZHM8_TIELA</name>
<comment type="caution">
    <text evidence="2">The sequence shown here is derived from an EMBL/GenBank/DDBJ whole genome shotgun (WGS) entry which is preliminary data.</text>
</comment>
<sequence length="69" mass="7716">MSILASISSMGKYSKLKSQSKSITSNDSQQLNSQGKSSTQGIVNNGSIYGLLPIQHPYIYFHFPPFEFW</sequence>
<proteinExistence type="predicted"/>
<evidence type="ECO:0000313" key="2">
    <source>
        <dbReference type="EMBL" id="KYQ93476.1"/>
    </source>
</evidence>
<keyword evidence="2" id="KW-0472">Membrane</keyword>
<reference evidence="2 3" key="1">
    <citation type="submission" date="2015-12" db="EMBL/GenBank/DDBJ databases">
        <title>Dictyostelia acquired genes for synthesis and detection of signals that induce cell-type specialization by lateral gene transfer from prokaryotes.</title>
        <authorList>
            <person name="Gloeckner G."/>
            <person name="Schaap P."/>
        </authorList>
    </citation>
    <scope>NUCLEOTIDE SEQUENCE [LARGE SCALE GENOMIC DNA]</scope>
    <source>
        <strain evidence="2 3">TK</strain>
    </source>
</reference>
<evidence type="ECO:0000256" key="1">
    <source>
        <dbReference type="SAM" id="MobiDB-lite"/>
    </source>
</evidence>
<dbReference type="Proteomes" id="UP000076078">
    <property type="component" value="Unassembled WGS sequence"/>
</dbReference>
<organism evidence="2 3">
    <name type="scientific">Tieghemostelium lacteum</name>
    <name type="common">Slime mold</name>
    <name type="synonym">Dictyostelium lacteum</name>
    <dbReference type="NCBI Taxonomy" id="361077"/>
    <lineage>
        <taxon>Eukaryota</taxon>
        <taxon>Amoebozoa</taxon>
        <taxon>Evosea</taxon>
        <taxon>Eumycetozoa</taxon>
        <taxon>Dictyostelia</taxon>
        <taxon>Dictyosteliales</taxon>
        <taxon>Raperosteliaceae</taxon>
        <taxon>Tieghemostelium</taxon>
    </lineage>
</organism>
<accession>A0A151ZHM8</accession>
<dbReference type="EMBL" id="LODT01000028">
    <property type="protein sequence ID" value="KYQ93476.1"/>
    <property type="molecule type" value="Genomic_DNA"/>
</dbReference>